<sequence length="38" mass="4376">MQTEDSSTADSHCEELAHPQLSLFKCITHKCKEETIFH</sequence>
<dbReference type="EMBL" id="GBXM01024530">
    <property type="protein sequence ID" value="JAH84047.1"/>
    <property type="molecule type" value="Transcribed_RNA"/>
</dbReference>
<accession>A0A0E9W106</accession>
<evidence type="ECO:0000313" key="1">
    <source>
        <dbReference type="EMBL" id="JAH84047.1"/>
    </source>
</evidence>
<protein>
    <submittedName>
        <fullName evidence="1">Uncharacterized protein</fullName>
    </submittedName>
</protein>
<name>A0A0E9W106_ANGAN</name>
<proteinExistence type="predicted"/>
<dbReference type="AlphaFoldDB" id="A0A0E9W106"/>
<reference evidence="1" key="1">
    <citation type="submission" date="2014-11" db="EMBL/GenBank/DDBJ databases">
        <authorList>
            <person name="Amaro Gonzalez C."/>
        </authorList>
    </citation>
    <scope>NUCLEOTIDE SEQUENCE</scope>
</reference>
<organism evidence="1">
    <name type="scientific">Anguilla anguilla</name>
    <name type="common">European freshwater eel</name>
    <name type="synonym">Muraena anguilla</name>
    <dbReference type="NCBI Taxonomy" id="7936"/>
    <lineage>
        <taxon>Eukaryota</taxon>
        <taxon>Metazoa</taxon>
        <taxon>Chordata</taxon>
        <taxon>Craniata</taxon>
        <taxon>Vertebrata</taxon>
        <taxon>Euteleostomi</taxon>
        <taxon>Actinopterygii</taxon>
        <taxon>Neopterygii</taxon>
        <taxon>Teleostei</taxon>
        <taxon>Anguilliformes</taxon>
        <taxon>Anguillidae</taxon>
        <taxon>Anguilla</taxon>
    </lineage>
</organism>
<reference evidence="1" key="2">
    <citation type="journal article" date="2015" name="Fish Shellfish Immunol.">
        <title>Early steps in the European eel (Anguilla anguilla)-Vibrio vulnificus interaction in the gills: Role of the RtxA13 toxin.</title>
        <authorList>
            <person name="Callol A."/>
            <person name="Pajuelo D."/>
            <person name="Ebbesson L."/>
            <person name="Teles M."/>
            <person name="MacKenzie S."/>
            <person name="Amaro C."/>
        </authorList>
    </citation>
    <scope>NUCLEOTIDE SEQUENCE</scope>
</reference>